<evidence type="ECO:0000313" key="3">
    <source>
        <dbReference type="Proteomes" id="UP000255523"/>
    </source>
</evidence>
<dbReference type="InterPro" id="IPR016181">
    <property type="entry name" value="Acyl_CoA_acyltransferase"/>
</dbReference>
<dbReference type="Gene3D" id="3.40.630.30">
    <property type="match status" value="1"/>
</dbReference>
<dbReference type="OrthoDB" id="9796381at2"/>
<evidence type="ECO:0000259" key="1">
    <source>
        <dbReference type="PROSITE" id="PS51186"/>
    </source>
</evidence>
<proteinExistence type="predicted"/>
<keyword evidence="3" id="KW-1185">Reference proteome</keyword>
<dbReference type="SUPFAM" id="SSF55729">
    <property type="entry name" value="Acyl-CoA N-acyltransferases (Nat)"/>
    <property type="match status" value="1"/>
</dbReference>
<sequence>MAVREATIKDIDVLMEIYETARRFMIENGNPTQWPQGYPSKKILLKDMATKQLYVYEQSGEIEGAFVFFIGEDPSYAKIDGKWLNDEPYGVIHRIASRQRVPHVGQSILNYCFTKIKNLRIDTHEDNIPMQNMLKKNGFVYVGEIELLSIHESRMAFQAVKE</sequence>
<protein>
    <submittedName>
        <fullName evidence="2">Acetyltransferase</fullName>
    </submittedName>
</protein>
<name>A0A380LKM6_9FIRM</name>
<dbReference type="GO" id="GO:0016747">
    <property type="term" value="F:acyltransferase activity, transferring groups other than amino-acyl groups"/>
    <property type="evidence" value="ECO:0007669"/>
    <property type="project" value="InterPro"/>
</dbReference>
<accession>A0A380LKM6</accession>
<reference evidence="2 3" key="1">
    <citation type="submission" date="2018-06" db="EMBL/GenBank/DDBJ databases">
        <authorList>
            <consortium name="Pathogen Informatics"/>
            <person name="Doyle S."/>
        </authorList>
    </citation>
    <scope>NUCLEOTIDE SEQUENCE [LARGE SCALE GENOMIC DNA]</scope>
    <source>
        <strain evidence="2 3">NCTC11087</strain>
    </source>
</reference>
<gene>
    <name evidence="2" type="ORF">NCTC11087_00697</name>
</gene>
<evidence type="ECO:0000313" key="2">
    <source>
        <dbReference type="EMBL" id="SUO03823.1"/>
    </source>
</evidence>
<dbReference type="RefSeq" id="WP_022789197.1">
    <property type="nucleotide sequence ID" value="NZ_UHFX01000003.1"/>
</dbReference>
<organism evidence="2 3">
    <name type="scientific">Faecalicoccus pleomorphus</name>
    <dbReference type="NCBI Taxonomy" id="1323"/>
    <lineage>
        <taxon>Bacteria</taxon>
        <taxon>Bacillati</taxon>
        <taxon>Bacillota</taxon>
        <taxon>Erysipelotrichia</taxon>
        <taxon>Erysipelotrichales</taxon>
        <taxon>Erysipelotrichaceae</taxon>
        <taxon>Faecalicoccus</taxon>
    </lineage>
</organism>
<dbReference type="InterPro" id="IPR000182">
    <property type="entry name" value="GNAT_dom"/>
</dbReference>
<dbReference type="GeneID" id="77461675"/>
<keyword evidence="2" id="KW-0808">Transferase</keyword>
<dbReference type="PROSITE" id="PS51186">
    <property type="entry name" value="GNAT"/>
    <property type="match status" value="1"/>
</dbReference>
<feature type="domain" description="N-acetyltransferase" evidence="1">
    <location>
        <begin position="1"/>
        <end position="160"/>
    </location>
</feature>
<dbReference type="AlphaFoldDB" id="A0A380LKM6"/>
<dbReference type="Proteomes" id="UP000255523">
    <property type="component" value="Unassembled WGS sequence"/>
</dbReference>
<dbReference type="EMBL" id="UHFX01000003">
    <property type="protein sequence ID" value="SUO03823.1"/>
    <property type="molecule type" value="Genomic_DNA"/>
</dbReference>